<dbReference type="SUPFAM" id="SSF56112">
    <property type="entry name" value="Protein kinase-like (PK-like)"/>
    <property type="match status" value="1"/>
</dbReference>
<dbReference type="GO" id="GO:0005524">
    <property type="term" value="F:ATP binding"/>
    <property type="evidence" value="ECO:0007669"/>
    <property type="project" value="UniProtKB-UniRule"/>
</dbReference>
<dbReference type="GO" id="GO:0004674">
    <property type="term" value="F:protein serine/threonine kinase activity"/>
    <property type="evidence" value="ECO:0007669"/>
    <property type="project" value="TreeGrafter"/>
</dbReference>
<dbReference type="Gene3D" id="1.10.510.10">
    <property type="entry name" value="Transferase(Phosphotransferase) domain 1"/>
    <property type="match status" value="1"/>
</dbReference>
<dbReference type="CDD" id="cd14014">
    <property type="entry name" value="STKc_PknB_like"/>
    <property type="match status" value="1"/>
</dbReference>
<dbReference type="PANTHER" id="PTHR43289">
    <property type="entry name" value="MITOGEN-ACTIVATED PROTEIN KINASE KINASE KINASE 20-RELATED"/>
    <property type="match status" value="1"/>
</dbReference>
<evidence type="ECO:0000256" key="2">
    <source>
        <dbReference type="ARBA" id="ARBA00022741"/>
    </source>
</evidence>
<dbReference type="EMBL" id="WRPP01000006">
    <property type="protein sequence ID" value="MVU81436.1"/>
    <property type="molecule type" value="Genomic_DNA"/>
</dbReference>
<comment type="caution">
    <text evidence="8">The sequence shown here is derived from an EMBL/GenBank/DDBJ whole genome shotgun (WGS) entry which is preliminary data.</text>
</comment>
<reference evidence="8 9" key="1">
    <citation type="submission" date="2019-12" db="EMBL/GenBank/DDBJ databases">
        <title>Nocardia sp. nov. ET3-3 isolated from soil.</title>
        <authorList>
            <person name="Kanchanasin P."/>
            <person name="Tanasupawat S."/>
            <person name="Yuki M."/>
            <person name="Kudo T."/>
        </authorList>
    </citation>
    <scope>NUCLEOTIDE SEQUENCE [LARGE SCALE GENOMIC DNA]</scope>
    <source>
        <strain evidence="8 9">ET3-3</strain>
    </source>
</reference>
<keyword evidence="6" id="KW-1133">Transmembrane helix</keyword>
<dbReference type="InterPro" id="IPR015943">
    <property type="entry name" value="WD40/YVTN_repeat-like_dom_sf"/>
</dbReference>
<dbReference type="InterPro" id="IPR008266">
    <property type="entry name" value="Tyr_kinase_AS"/>
</dbReference>
<sequence length="661" mass="68843">MSTDPPRTIGAYRVIGRLGSGGMGEVLLGESPGGRRVALKVVHRHLARDNVFRARFAREIQAAQAVGGFYTAAVVDADWEAAQPWLATDFIAGQSLKQVVTDFGPLPEASAEELAAGIVEALIAIHAAGVTHRDLTPGNVLLTESGPRVIDFGIAKLVAETQSVTATGSIIGTPGYMSPEHVLDGEIGPAGDVFSLGSVLTFAATGHGPFEDKTSALIMMRVAHDKPDLSGLREGRLYRIITACLHKDPDSRPRTADLLTALADHRHDPSTKDWLPPPMLRAVAAPPAVEPLEPARGVSRRKVVGAAAVGAAAVLAGSFGAGTLIMKGLRSKDPAAHPTPGSTLRWKSDIGAFVGTDFVLDPIAVGANSIHVGSIDGSMYTLDIASGSTRWKAPMQRELSNGPVVSGGKVFASNTSGLFAFDATTGAQLWSNADIGGAVATDGALVFGALSSLHGNGIAAFDAATGVQRWSALEGDTLSVPHLCAAGGVVTTVTGGAQLCVLDAATGAQRWRAGDAKLDFSKLESPVIAGGTLFIAAGSAFRAYDLATGTEKWKFDHYTGSAIAVRGGTVFMVDYERAYGFDAADGTVRWLYRAEQPLTAAIAAGTDSVYLLEAKVLHALDSGSGERRWSFEAPDKLGRVAYGSGTVFLCCDDRNVYAVNA</sequence>
<dbReference type="PROSITE" id="PS50011">
    <property type="entry name" value="PROTEIN_KINASE_DOM"/>
    <property type="match status" value="1"/>
</dbReference>
<dbReference type="PROSITE" id="PS00107">
    <property type="entry name" value="PROTEIN_KINASE_ATP"/>
    <property type="match status" value="1"/>
</dbReference>
<dbReference type="Pfam" id="PF00069">
    <property type="entry name" value="Pkinase"/>
    <property type="match status" value="1"/>
</dbReference>
<dbReference type="InterPro" id="IPR011047">
    <property type="entry name" value="Quinoprotein_ADH-like_sf"/>
</dbReference>
<keyword evidence="2 5" id="KW-0547">Nucleotide-binding</keyword>
<evidence type="ECO:0000313" key="8">
    <source>
        <dbReference type="EMBL" id="MVU81436.1"/>
    </source>
</evidence>
<dbReference type="InterPro" id="IPR000719">
    <property type="entry name" value="Prot_kinase_dom"/>
</dbReference>
<name>A0A7K1V498_9NOCA</name>
<feature type="domain" description="Protein kinase" evidence="7">
    <location>
        <begin position="12"/>
        <end position="275"/>
    </location>
</feature>
<keyword evidence="4 5" id="KW-0067">ATP-binding</keyword>
<dbReference type="SMART" id="SM00564">
    <property type="entry name" value="PQQ"/>
    <property type="match status" value="7"/>
</dbReference>
<evidence type="ECO:0000256" key="3">
    <source>
        <dbReference type="ARBA" id="ARBA00022777"/>
    </source>
</evidence>
<dbReference type="InterPro" id="IPR011009">
    <property type="entry name" value="Kinase-like_dom_sf"/>
</dbReference>
<keyword evidence="9" id="KW-1185">Reference proteome</keyword>
<proteinExistence type="predicted"/>
<dbReference type="Proteomes" id="UP000466794">
    <property type="component" value="Unassembled WGS sequence"/>
</dbReference>
<evidence type="ECO:0000256" key="5">
    <source>
        <dbReference type="PROSITE-ProRule" id="PRU10141"/>
    </source>
</evidence>
<dbReference type="Pfam" id="PF13360">
    <property type="entry name" value="PQQ_2"/>
    <property type="match status" value="2"/>
</dbReference>
<evidence type="ECO:0000256" key="1">
    <source>
        <dbReference type="ARBA" id="ARBA00022679"/>
    </source>
</evidence>
<dbReference type="Gene3D" id="2.130.10.10">
    <property type="entry name" value="YVTN repeat-like/Quinoprotein amine dehydrogenase"/>
    <property type="match status" value="2"/>
</dbReference>
<dbReference type="PANTHER" id="PTHR43289:SF34">
    <property type="entry name" value="SERINE_THREONINE-PROTEIN KINASE YBDM-RELATED"/>
    <property type="match status" value="1"/>
</dbReference>
<dbReference type="PROSITE" id="PS00109">
    <property type="entry name" value="PROTEIN_KINASE_TYR"/>
    <property type="match status" value="1"/>
</dbReference>
<feature type="transmembrane region" description="Helical" evidence="6">
    <location>
        <begin position="303"/>
        <end position="325"/>
    </location>
</feature>
<gene>
    <name evidence="8" type="ORF">GPX89_29870</name>
</gene>
<keyword evidence="6" id="KW-0812">Transmembrane</keyword>
<evidence type="ECO:0000259" key="7">
    <source>
        <dbReference type="PROSITE" id="PS50011"/>
    </source>
</evidence>
<evidence type="ECO:0000313" key="9">
    <source>
        <dbReference type="Proteomes" id="UP000466794"/>
    </source>
</evidence>
<dbReference type="InterPro" id="IPR002372">
    <property type="entry name" value="PQQ_rpt_dom"/>
</dbReference>
<organism evidence="8 9">
    <name type="scientific">Nocardia terrae</name>
    <dbReference type="NCBI Taxonomy" id="2675851"/>
    <lineage>
        <taxon>Bacteria</taxon>
        <taxon>Bacillati</taxon>
        <taxon>Actinomycetota</taxon>
        <taxon>Actinomycetes</taxon>
        <taxon>Mycobacteriales</taxon>
        <taxon>Nocardiaceae</taxon>
        <taxon>Nocardia</taxon>
    </lineage>
</organism>
<evidence type="ECO:0000256" key="6">
    <source>
        <dbReference type="SAM" id="Phobius"/>
    </source>
</evidence>
<feature type="binding site" evidence="5">
    <location>
        <position position="40"/>
    </location>
    <ligand>
        <name>ATP</name>
        <dbReference type="ChEBI" id="CHEBI:30616"/>
    </ligand>
</feature>
<dbReference type="Gene3D" id="3.30.200.20">
    <property type="entry name" value="Phosphorylase Kinase, domain 1"/>
    <property type="match status" value="1"/>
</dbReference>
<evidence type="ECO:0000256" key="4">
    <source>
        <dbReference type="ARBA" id="ARBA00022840"/>
    </source>
</evidence>
<dbReference type="InterPro" id="IPR017441">
    <property type="entry name" value="Protein_kinase_ATP_BS"/>
</dbReference>
<dbReference type="RefSeq" id="WP_157391016.1">
    <property type="nucleotide sequence ID" value="NZ_WRPP01000006.1"/>
</dbReference>
<dbReference type="SUPFAM" id="SSF50998">
    <property type="entry name" value="Quinoprotein alcohol dehydrogenase-like"/>
    <property type="match status" value="2"/>
</dbReference>
<dbReference type="InterPro" id="IPR018391">
    <property type="entry name" value="PQQ_b-propeller_rpt"/>
</dbReference>
<keyword evidence="3" id="KW-0418">Kinase</keyword>
<accession>A0A7K1V498</accession>
<dbReference type="AlphaFoldDB" id="A0A7K1V498"/>
<keyword evidence="1" id="KW-0808">Transferase</keyword>
<keyword evidence="6" id="KW-0472">Membrane</keyword>
<protein>
    <submittedName>
        <fullName evidence="8">PQQ-binding-like beta-propeller repeat protein</fullName>
    </submittedName>
</protein>